<proteinExistence type="predicted"/>
<accession>A0A6J5QSE5</accession>
<dbReference type="EMBL" id="LR797078">
    <property type="protein sequence ID" value="CAB4185427.1"/>
    <property type="molecule type" value="Genomic_DNA"/>
</dbReference>
<name>A0A6J5QSE5_9CAUD</name>
<protein>
    <submittedName>
        <fullName evidence="1">Uncharacterized protein</fullName>
    </submittedName>
</protein>
<organism evidence="1">
    <name type="scientific">uncultured Caudovirales phage</name>
    <dbReference type="NCBI Taxonomy" id="2100421"/>
    <lineage>
        <taxon>Viruses</taxon>
        <taxon>Duplodnaviria</taxon>
        <taxon>Heunggongvirae</taxon>
        <taxon>Uroviricota</taxon>
        <taxon>Caudoviricetes</taxon>
        <taxon>Peduoviridae</taxon>
        <taxon>Maltschvirus</taxon>
        <taxon>Maltschvirus maltsch</taxon>
    </lineage>
</organism>
<evidence type="ECO:0000313" key="1">
    <source>
        <dbReference type="EMBL" id="CAB4185427.1"/>
    </source>
</evidence>
<gene>
    <name evidence="1" type="ORF">UFOVP1130_50</name>
</gene>
<reference evidence="1" key="1">
    <citation type="submission" date="2020-05" db="EMBL/GenBank/DDBJ databases">
        <authorList>
            <person name="Chiriac C."/>
            <person name="Salcher M."/>
            <person name="Ghai R."/>
            <person name="Kavagutti S V."/>
        </authorList>
    </citation>
    <scope>NUCLEOTIDE SEQUENCE</scope>
</reference>
<sequence>MPPLLERLRSDFPKKADCVEAANEIERLTTLLKEAKISTKKKDDKEKVVLVKGNRYYTILSAYAQHKDMTTDEMGEYTGLDQTTHGWWVLVSHLKEEEYLIDTLRKRLSRAGGSQGVYKISFKGRDALESLGYGQQE</sequence>